<dbReference type="AlphaFoldDB" id="A0A9X9LBH2"/>
<name>A0A9X9LBH2_BLUGR</name>
<sequence>MAHQKSPAPQKNMKTCREWAEAHLNRIYEDWTSVLWTDKTWVEDGRNSRVLVTREMFVYSPL</sequence>
<reference evidence="1 2" key="1">
    <citation type="submission" date="2018-08" db="EMBL/GenBank/DDBJ databases">
        <authorList>
            <person name="Muller C M."/>
        </authorList>
    </citation>
    <scope>NUCLEOTIDE SEQUENCE [LARGE SCALE GENOMIC DNA]</scope>
</reference>
<organism evidence="1 2">
    <name type="scientific">Blumeria graminis f. sp. tritici</name>
    <dbReference type="NCBI Taxonomy" id="62690"/>
    <lineage>
        <taxon>Eukaryota</taxon>
        <taxon>Fungi</taxon>
        <taxon>Dikarya</taxon>
        <taxon>Ascomycota</taxon>
        <taxon>Pezizomycotina</taxon>
        <taxon>Leotiomycetes</taxon>
        <taxon>Erysiphales</taxon>
        <taxon>Erysiphaceae</taxon>
        <taxon>Blumeria</taxon>
    </lineage>
</organism>
<gene>
    <name evidence="1" type="ORF">BGT96224V316_LOCUS2563</name>
</gene>
<evidence type="ECO:0000313" key="2">
    <source>
        <dbReference type="Proteomes" id="UP000324639"/>
    </source>
</evidence>
<protein>
    <submittedName>
        <fullName evidence="1">Bgt-50565</fullName>
    </submittedName>
</protein>
<proteinExistence type="predicted"/>
<accession>A0A9X9LBH2</accession>
<dbReference type="EMBL" id="LR026987">
    <property type="protein sequence ID" value="VCU41322.1"/>
    <property type="molecule type" value="Genomic_DNA"/>
</dbReference>
<dbReference type="Proteomes" id="UP000324639">
    <property type="component" value="Chromosome Bgt_-04"/>
</dbReference>
<evidence type="ECO:0000313" key="1">
    <source>
        <dbReference type="EMBL" id="VCU41322.1"/>
    </source>
</evidence>
<keyword evidence="2" id="KW-1185">Reference proteome</keyword>